<dbReference type="Pfam" id="PF00669">
    <property type="entry name" value="Flagellin_N"/>
    <property type="match status" value="1"/>
</dbReference>
<dbReference type="InterPro" id="IPR001492">
    <property type="entry name" value="Flagellin"/>
</dbReference>
<dbReference type="Proteomes" id="UP001267426">
    <property type="component" value="Unassembled WGS sequence"/>
</dbReference>
<dbReference type="PANTHER" id="PTHR42792:SF2">
    <property type="entry name" value="FLAGELLIN"/>
    <property type="match status" value="1"/>
</dbReference>
<keyword evidence="2" id="KW-0966">Cell projection</keyword>
<dbReference type="EMBL" id="JAVRHT010000096">
    <property type="protein sequence ID" value="MDT0633320.1"/>
    <property type="molecule type" value="Genomic_DNA"/>
</dbReference>
<accession>A0ABU3BVQ3</accession>
<protein>
    <submittedName>
        <fullName evidence="2">Flagellin</fullName>
    </submittedName>
</protein>
<reference evidence="2 3" key="1">
    <citation type="submission" date="2023-09" db="EMBL/GenBank/DDBJ databases">
        <authorList>
            <person name="Rey-Velasco X."/>
        </authorList>
    </citation>
    <scope>NUCLEOTIDE SEQUENCE [LARGE SCALE GENOMIC DNA]</scope>
    <source>
        <strain evidence="2 3">F394</strain>
    </source>
</reference>
<evidence type="ECO:0000313" key="2">
    <source>
        <dbReference type="EMBL" id="MDT0633320.1"/>
    </source>
</evidence>
<dbReference type="InterPro" id="IPR001029">
    <property type="entry name" value="Flagellin_N"/>
</dbReference>
<evidence type="ECO:0000259" key="1">
    <source>
        <dbReference type="Pfam" id="PF00669"/>
    </source>
</evidence>
<feature type="non-terminal residue" evidence="2">
    <location>
        <position position="1"/>
    </location>
</feature>
<gene>
    <name evidence="2" type="ORF">RM540_16335</name>
</gene>
<name>A0ABU3BVQ3_9BACT</name>
<keyword evidence="2" id="KW-0282">Flagellum</keyword>
<comment type="caution">
    <text evidence="2">The sequence shown here is derived from an EMBL/GenBank/DDBJ whole genome shotgun (WGS) entry which is preliminary data.</text>
</comment>
<feature type="non-terminal residue" evidence="2">
    <location>
        <position position="154"/>
    </location>
</feature>
<feature type="domain" description="Flagellin N-terminal" evidence="1">
    <location>
        <begin position="2"/>
        <end position="79"/>
    </location>
</feature>
<keyword evidence="3" id="KW-1185">Reference proteome</keyword>
<evidence type="ECO:0000313" key="3">
    <source>
        <dbReference type="Proteomes" id="UP001267426"/>
    </source>
</evidence>
<dbReference type="SUPFAM" id="SSF64518">
    <property type="entry name" value="Phase 1 flagellin"/>
    <property type="match status" value="1"/>
</dbReference>
<organism evidence="2 3">
    <name type="scientific">Rubrivirga litoralis</name>
    <dbReference type="NCBI Taxonomy" id="3075598"/>
    <lineage>
        <taxon>Bacteria</taxon>
        <taxon>Pseudomonadati</taxon>
        <taxon>Rhodothermota</taxon>
        <taxon>Rhodothermia</taxon>
        <taxon>Rhodothermales</taxon>
        <taxon>Rubricoccaceae</taxon>
        <taxon>Rubrivirga</taxon>
    </lineage>
</organism>
<dbReference type="Gene3D" id="1.20.1330.10">
    <property type="entry name" value="f41 fragment of flagellin, N-terminal domain"/>
    <property type="match status" value="1"/>
</dbReference>
<dbReference type="PANTHER" id="PTHR42792">
    <property type="entry name" value="FLAGELLIN"/>
    <property type="match status" value="1"/>
</dbReference>
<keyword evidence="2" id="KW-0969">Cilium</keyword>
<proteinExistence type="predicted"/>
<sequence>LSNIGDAKGMLTVGEGALNSTMDILQTMKEKAIQASNDTMGSEERTAIKGQIDALTAEIGDTLAGAEFNGKSLFGGTDTLSDGTSTGASLSFQVGASSSDTFGVEIGALSTTALGTDAAGTADLDLTGITVTDSTTAGTAIDTIDQAIKNVNKA</sequence>